<dbReference type="AlphaFoldDB" id="A0AAX1TP63"/>
<proteinExistence type="predicted"/>
<name>A0AAX1TP63_9FUSO</name>
<dbReference type="Proteomes" id="UP000249008">
    <property type="component" value="Chromosome 1"/>
</dbReference>
<sequence>MKKIILIFIAGIILGGLSFFISKIVPQNTSLSPQEFRIAAEKLGYSVDDYKKLRSEVEDIFHGQKDSLIAIKTSETYTKDKVKTYIWYFLFENDDQAYDFFFLLKSIYSAPETMPRGTYIFQWDNKSKVFGNTQYYDQVGNNGTLGTIWRVDNTVIFSEYFWSERPKEFFEEIGYKYK</sequence>
<dbReference type="GeneID" id="78456115"/>
<dbReference type="RefSeq" id="WP_005977161.1">
    <property type="nucleotide sequence ID" value="NZ_BAABXY010000001.1"/>
</dbReference>
<dbReference type="KEGG" id="ful:C4N20_14910"/>
<evidence type="ECO:0000313" key="1">
    <source>
        <dbReference type="EMBL" id="SQJ02738.1"/>
    </source>
</evidence>
<organism evidence="1 2">
    <name type="scientific">Fusobacterium ulcerans</name>
    <dbReference type="NCBI Taxonomy" id="861"/>
    <lineage>
        <taxon>Bacteria</taxon>
        <taxon>Fusobacteriati</taxon>
        <taxon>Fusobacteriota</taxon>
        <taxon>Fusobacteriia</taxon>
        <taxon>Fusobacteriales</taxon>
        <taxon>Fusobacteriaceae</taxon>
        <taxon>Fusobacterium</taxon>
    </lineage>
</organism>
<accession>A0AAX1TP63</accession>
<gene>
    <name evidence="1" type="ORF">NCTC12112_01557</name>
</gene>
<evidence type="ECO:0000313" key="2">
    <source>
        <dbReference type="Proteomes" id="UP000249008"/>
    </source>
</evidence>
<dbReference type="EMBL" id="LS483487">
    <property type="protein sequence ID" value="SQJ02738.1"/>
    <property type="molecule type" value="Genomic_DNA"/>
</dbReference>
<protein>
    <submittedName>
        <fullName evidence="1">Uncharacterized protein</fullName>
    </submittedName>
</protein>
<reference evidence="1 2" key="1">
    <citation type="submission" date="2018-06" db="EMBL/GenBank/DDBJ databases">
        <authorList>
            <consortium name="Pathogen Informatics"/>
            <person name="Doyle S."/>
        </authorList>
    </citation>
    <scope>NUCLEOTIDE SEQUENCE [LARGE SCALE GENOMIC DNA]</scope>
    <source>
        <strain evidence="1 2">NCTC12112</strain>
    </source>
</reference>